<dbReference type="AlphaFoldDB" id="V8G6S7"/>
<dbReference type="Proteomes" id="UP000018766">
    <property type="component" value="Unassembled WGS sequence"/>
</dbReference>
<accession>V8G6S7</accession>
<name>V8G6S7_9BURK</name>
<protein>
    <submittedName>
        <fullName evidence="1">Uncharacterized protein</fullName>
    </submittedName>
</protein>
<keyword evidence="2" id="KW-1185">Reference proteome</keyword>
<gene>
    <name evidence="1" type="ORF">V757_06460</name>
</gene>
<dbReference type="EMBL" id="AYSV01000080">
    <property type="protein sequence ID" value="ETD71683.1"/>
    <property type="molecule type" value="Genomic_DNA"/>
</dbReference>
<evidence type="ECO:0000313" key="2">
    <source>
        <dbReference type="Proteomes" id="UP000018766"/>
    </source>
</evidence>
<sequence>MSKANTLMNLLNSLSPDQQQFLALPVGNHPLYPKQTDYFKDMQAKMTMGNAYFESNIPIAFVGEYLADSVNPYIKKRGFLITDKHIFIQSKQLPSSFVFQLDKTVSPQLVVQMVWEAFEQSVYPEMPKEELIAIQNIFSRVITLVLPAIQAKMSV</sequence>
<dbReference type="OrthoDB" id="480475at2"/>
<organism evidence="1 2">
    <name type="scientific">Pelistega indica</name>
    <dbReference type="NCBI Taxonomy" id="1414851"/>
    <lineage>
        <taxon>Bacteria</taxon>
        <taxon>Pseudomonadati</taxon>
        <taxon>Pseudomonadota</taxon>
        <taxon>Betaproteobacteria</taxon>
        <taxon>Burkholderiales</taxon>
        <taxon>Alcaligenaceae</taxon>
        <taxon>Pelistega</taxon>
    </lineage>
</organism>
<reference evidence="1 2" key="1">
    <citation type="submission" date="2013-11" db="EMBL/GenBank/DDBJ databases">
        <title>Genomic analysis of Pelistega sp. HM-7.</title>
        <authorList>
            <person name="Kumbhare S.V."/>
            <person name="Shetty S.A."/>
            <person name="Sharma O."/>
            <person name="Dhotre D.P."/>
        </authorList>
    </citation>
    <scope>NUCLEOTIDE SEQUENCE [LARGE SCALE GENOMIC DNA]</scope>
    <source>
        <strain evidence="1 2">HM-7</strain>
    </source>
</reference>
<evidence type="ECO:0000313" key="1">
    <source>
        <dbReference type="EMBL" id="ETD71683.1"/>
    </source>
</evidence>
<dbReference type="RefSeq" id="WP_023950932.1">
    <property type="nucleotide sequence ID" value="NZ_AYSV01000080.1"/>
</dbReference>
<comment type="caution">
    <text evidence="1">The sequence shown here is derived from an EMBL/GenBank/DDBJ whole genome shotgun (WGS) entry which is preliminary data.</text>
</comment>
<proteinExistence type="predicted"/>